<dbReference type="GeneID" id="107884569"/>
<dbReference type="RefSeq" id="XP_029342811.1">
    <property type="nucleotide sequence ID" value="XM_029486951.1"/>
</dbReference>
<dbReference type="KEGG" id="api:107884569"/>
<accession>A0A8R2JNF3</accession>
<sequence>MYVRHKGNSTLILGNSTLEIPIDDTLFLEFNMALKDSFGKWKENVFMHTTPNACSSAKKLTGNVANAFAHGVGLKNFNCPVPAGVYIANGLNASILKETNIPKTFFYGTYKFHVQYSRKNEKFGCQVYIVEFKRP</sequence>
<reference evidence="2" key="2">
    <citation type="submission" date="2022-06" db="UniProtKB">
        <authorList>
            <consortium name="EnsemblMetazoa"/>
        </authorList>
    </citation>
    <scope>IDENTIFICATION</scope>
</reference>
<dbReference type="Gene3D" id="2.70.220.10">
    <property type="entry name" value="Ganglioside GM2 activator"/>
    <property type="match status" value="1"/>
</dbReference>
<dbReference type="InterPro" id="IPR036846">
    <property type="entry name" value="GM2-AP_sf"/>
</dbReference>
<dbReference type="Proteomes" id="UP000007819">
    <property type="component" value="Chromosome A1"/>
</dbReference>
<reference evidence="3" key="1">
    <citation type="submission" date="2010-06" db="EMBL/GenBank/DDBJ databases">
        <authorList>
            <person name="Jiang H."/>
            <person name="Abraham K."/>
            <person name="Ali S."/>
            <person name="Alsbrooks S.L."/>
            <person name="Anim B.N."/>
            <person name="Anosike U.S."/>
            <person name="Attaway T."/>
            <person name="Bandaranaike D.P."/>
            <person name="Battles P.K."/>
            <person name="Bell S.N."/>
            <person name="Bell A.V."/>
            <person name="Beltran B."/>
            <person name="Bickham C."/>
            <person name="Bustamante Y."/>
            <person name="Caleb T."/>
            <person name="Canada A."/>
            <person name="Cardenas V."/>
            <person name="Carter K."/>
            <person name="Chacko J."/>
            <person name="Chandrabose M.N."/>
            <person name="Chavez D."/>
            <person name="Chavez A."/>
            <person name="Chen L."/>
            <person name="Chu H.-S."/>
            <person name="Claassen K.J."/>
            <person name="Cockrell R."/>
            <person name="Collins M."/>
            <person name="Cooper J.A."/>
            <person name="Cree A."/>
            <person name="Curry S.M."/>
            <person name="Da Y."/>
            <person name="Dao M.D."/>
            <person name="Das B."/>
            <person name="Davila M.-L."/>
            <person name="Davy-Carroll L."/>
            <person name="Denson S."/>
            <person name="Dinh H."/>
            <person name="Ebong V.E."/>
            <person name="Edwards J.R."/>
            <person name="Egan A."/>
            <person name="El-Daye J."/>
            <person name="Escobedo L."/>
            <person name="Fernandez S."/>
            <person name="Fernando P.R."/>
            <person name="Flagg N."/>
            <person name="Forbes L.D."/>
            <person name="Fowler R.G."/>
            <person name="Fu Q."/>
            <person name="Gabisi R.A."/>
            <person name="Ganer J."/>
            <person name="Garbino Pronczuk A."/>
            <person name="Garcia R.M."/>
            <person name="Garner T."/>
            <person name="Garrett T.E."/>
            <person name="Gonzalez D.A."/>
            <person name="Hamid H."/>
            <person name="Hawkins E.S."/>
            <person name="Hirani K."/>
            <person name="Hogues M.E."/>
            <person name="Hollins B."/>
            <person name="Hsiao C.-H."/>
            <person name="Jabil R."/>
            <person name="James M.L."/>
            <person name="Jhangiani S.N."/>
            <person name="Johnson B."/>
            <person name="Johnson Q."/>
            <person name="Joshi V."/>
            <person name="Kalu J.B."/>
            <person name="Kam C."/>
            <person name="Kashfia A."/>
            <person name="Keebler J."/>
            <person name="Kisamo H."/>
            <person name="Kovar C.L."/>
            <person name="Lago L.A."/>
            <person name="Lai C.-Y."/>
            <person name="Laidlaw J."/>
            <person name="Lara F."/>
            <person name="Le T.-K."/>
            <person name="Lee S.L."/>
            <person name="Legall F.H."/>
            <person name="Lemon S.J."/>
            <person name="Lewis L.R."/>
            <person name="Li B."/>
            <person name="Liu Y."/>
            <person name="Liu Y.-S."/>
            <person name="Lopez J."/>
            <person name="Lozado R.J."/>
            <person name="Lu J."/>
            <person name="Madu R.C."/>
            <person name="Maheshwari M."/>
            <person name="Maheshwari R."/>
            <person name="Malloy K."/>
            <person name="Martinez E."/>
            <person name="Mathew T."/>
            <person name="Mercado I.C."/>
            <person name="Mercado C."/>
            <person name="Meyer B."/>
            <person name="Montgomery K."/>
            <person name="Morgan M.B."/>
            <person name="Munidasa M."/>
            <person name="Nazareth L.V."/>
            <person name="Nelson J."/>
            <person name="Ng B.M."/>
            <person name="Nguyen N.B."/>
            <person name="Nguyen P.Q."/>
            <person name="Nguyen T."/>
            <person name="Obregon M."/>
            <person name="Okwuonu G.O."/>
            <person name="Onwere C.G."/>
            <person name="Orozco G."/>
            <person name="Parra A."/>
            <person name="Patel S."/>
            <person name="Patil S."/>
            <person name="Perez A."/>
            <person name="Perez Y."/>
            <person name="Pham C."/>
            <person name="Primus E.L."/>
            <person name="Pu L.-L."/>
            <person name="Puazo M."/>
            <person name="Qin X."/>
            <person name="Quiroz J.B."/>
            <person name="Reese J."/>
            <person name="Richards S."/>
            <person name="Rives C.M."/>
            <person name="Robberts R."/>
            <person name="Ruiz S.J."/>
            <person name="Ruiz M.J."/>
            <person name="Santibanez J."/>
            <person name="Schneider B.W."/>
            <person name="Sisson I."/>
            <person name="Smith M."/>
            <person name="Sodergren E."/>
            <person name="Song X.-Z."/>
            <person name="Song B.B."/>
            <person name="Summersgill H."/>
            <person name="Thelus R."/>
            <person name="Thornton R.D."/>
            <person name="Trejos Z.Y."/>
            <person name="Usmani K."/>
            <person name="Vattathil S."/>
            <person name="Villasana D."/>
            <person name="Walker D.L."/>
            <person name="Wang S."/>
            <person name="Wang K."/>
            <person name="White C.S."/>
            <person name="Williams A.C."/>
            <person name="Williamson J."/>
            <person name="Wilson K."/>
            <person name="Woghiren I.O."/>
            <person name="Woodworth J.R."/>
            <person name="Worley K.C."/>
            <person name="Wright R.A."/>
            <person name="Wu W."/>
            <person name="Young L."/>
            <person name="Zhang L."/>
            <person name="Zhang J."/>
            <person name="Zhu Y."/>
            <person name="Muzny D.M."/>
            <person name="Weinstock G."/>
            <person name="Gibbs R.A."/>
        </authorList>
    </citation>
    <scope>NUCLEOTIDE SEQUENCE [LARGE SCALE GENOMIC DNA]</scope>
    <source>
        <strain evidence="3">LSR1</strain>
    </source>
</reference>
<dbReference type="SUPFAM" id="SSF63707">
    <property type="entry name" value="Ganglioside M2 (gm2) activator"/>
    <property type="match status" value="1"/>
</dbReference>
<dbReference type="OrthoDB" id="6587551at2759"/>
<evidence type="ECO:0000313" key="3">
    <source>
        <dbReference type="Proteomes" id="UP000007819"/>
    </source>
</evidence>
<dbReference type="EnsemblMetazoa" id="XM_029486951.1">
    <property type="protein sequence ID" value="XP_029342811.1"/>
    <property type="gene ID" value="LOC107884569"/>
</dbReference>
<keyword evidence="1" id="KW-0732">Signal</keyword>
<protein>
    <submittedName>
        <fullName evidence="2">Uncharacterized protein</fullName>
    </submittedName>
</protein>
<proteinExistence type="predicted"/>
<name>A0A8R2JNF3_ACYPI</name>
<keyword evidence="3" id="KW-1185">Reference proteome</keyword>
<evidence type="ECO:0000256" key="1">
    <source>
        <dbReference type="ARBA" id="ARBA00022729"/>
    </source>
</evidence>
<evidence type="ECO:0000313" key="2">
    <source>
        <dbReference type="EnsemblMetazoa" id="XP_029342811.1"/>
    </source>
</evidence>
<dbReference type="AlphaFoldDB" id="A0A8R2JNF3"/>
<organism evidence="2 3">
    <name type="scientific">Acyrthosiphon pisum</name>
    <name type="common">Pea aphid</name>
    <dbReference type="NCBI Taxonomy" id="7029"/>
    <lineage>
        <taxon>Eukaryota</taxon>
        <taxon>Metazoa</taxon>
        <taxon>Ecdysozoa</taxon>
        <taxon>Arthropoda</taxon>
        <taxon>Hexapoda</taxon>
        <taxon>Insecta</taxon>
        <taxon>Pterygota</taxon>
        <taxon>Neoptera</taxon>
        <taxon>Paraneoptera</taxon>
        <taxon>Hemiptera</taxon>
        <taxon>Sternorrhyncha</taxon>
        <taxon>Aphidomorpha</taxon>
        <taxon>Aphidoidea</taxon>
        <taxon>Aphididae</taxon>
        <taxon>Macrosiphini</taxon>
        <taxon>Acyrthosiphon</taxon>
    </lineage>
</organism>